<feature type="compositionally biased region" description="Polar residues" evidence="1">
    <location>
        <begin position="189"/>
        <end position="208"/>
    </location>
</feature>
<protein>
    <submittedName>
        <fullName evidence="2">Uncharacterized protein</fullName>
    </submittedName>
</protein>
<feature type="compositionally biased region" description="Basic residues" evidence="1">
    <location>
        <begin position="365"/>
        <end position="378"/>
    </location>
</feature>
<organism evidence="2 3">
    <name type="scientific">Desmophyllum pertusum</name>
    <dbReference type="NCBI Taxonomy" id="174260"/>
    <lineage>
        <taxon>Eukaryota</taxon>
        <taxon>Metazoa</taxon>
        <taxon>Cnidaria</taxon>
        <taxon>Anthozoa</taxon>
        <taxon>Hexacorallia</taxon>
        <taxon>Scleractinia</taxon>
        <taxon>Caryophylliina</taxon>
        <taxon>Caryophylliidae</taxon>
        <taxon>Desmophyllum</taxon>
    </lineage>
</organism>
<feature type="compositionally biased region" description="Basic and acidic residues" evidence="1">
    <location>
        <begin position="133"/>
        <end position="155"/>
    </location>
</feature>
<proteinExistence type="predicted"/>
<feature type="compositionally biased region" description="Basic residues" evidence="1">
    <location>
        <begin position="416"/>
        <end position="431"/>
    </location>
</feature>
<name>A0A9W9YV16_9CNID</name>
<dbReference type="EMBL" id="MU826877">
    <property type="protein sequence ID" value="KAJ7369952.1"/>
    <property type="molecule type" value="Genomic_DNA"/>
</dbReference>
<evidence type="ECO:0000313" key="3">
    <source>
        <dbReference type="Proteomes" id="UP001163046"/>
    </source>
</evidence>
<dbReference type="AlphaFoldDB" id="A0A9W9YV16"/>
<dbReference type="Proteomes" id="UP001163046">
    <property type="component" value="Unassembled WGS sequence"/>
</dbReference>
<feature type="region of interest" description="Disordered" evidence="1">
    <location>
        <begin position="184"/>
        <end position="208"/>
    </location>
</feature>
<reference evidence="2" key="1">
    <citation type="submission" date="2023-01" db="EMBL/GenBank/DDBJ databases">
        <title>Genome assembly of the deep-sea coral Lophelia pertusa.</title>
        <authorList>
            <person name="Herrera S."/>
            <person name="Cordes E."/>
        </authorList>
    </citation>
    <scope>NUCLEOTIDE SEQUENCE</scope>
    <source>
        <strain evidence="2">USNM1676648</strain>
        <tissue evidence="2">Polyp</tissue>
    </source>
</reference>
<accession>A0A9W9YV16</accession>
<feature type="compositionally biased region" description="Polar residues" evidence="1">
    <location>
        <begin position="123"/>
        <end position="132"/>
    </location>
</feature>
<feature type="region of interest" description="Disordered" evidence="1">
    <location>
        <begin position="77"/>
        <end position="96"/>
    </location>
</feature>
<comment type="caution">
    <text evidence="2">The sequence shown here is derived from an EMBL/GenBank/DDBJ whole genome shotgun (WGS) entry which is preliminary data.</text>
</comment>
<evidence type="ECO:0000313" key="2">
    <source>
        <dbReference type="EMBL" id="KAJ7369952.1"/>
    </source>
</evidence>
<keyword evidence="3" id="KW-1185">Reference proteome</keyword>
<feature type="region of interest" description="Disordered" evidence="1">
    <location>
        <begin position="114"/>
        <end position="157"/>
    </location>
</feature>
<sequence>MGDYFDEENEVSRENPRTLFSPIIAVLENNEEKEDLERNKKFSNKNNLEVPAVLLSPCVRPYKSELSIRSVSSSSEFLAVPPSPLNAPRTRSPTTLTPEATLKTRGLPRKLSLSLPISSSSSEECTLGNNAFTDKDSQDTAAPSRDEEIFNTDRDSNEEEDCCKRHEEFAFAFSCNGHSFLSGAERDSTASLNSPSEEVTTETLNNSSGSIPVVCSTPELHRNRSTCCRNPSKQLCCLLRTNYTPLSTPNSECSSSRFSNQNLQEAANDGDNLQEESVLPDECHSCKKKLTDENNFPHLQSAAAATQSSSLCLSDKQTFLIPTYEAGCKQYSTPDLSPNESLPVYWRCSERSLAPVGDTLKVKRSLSARSKTAPRTRSHTGTSSTFLHPDMARFSGSNQSSSEGSAKSLLQTRSSKASRHKTRKTSFHQKCPHASSSINSSTSSAFVESSGRSQSSFMKSFLSLISPSRLLSKFSKLL</sequence>
<evidence type="ECO:0000256" key="1">
    <source>
        <dbReference type="SAM" id="MobiDB-lite"/>
    </source>
</evidence>
<feature type="region of interest" description="Disordered" evidence="1">
    <location>
        <begin position="365"/>
        <end position="443"/>
    </location>
</feature>
<feature type="compositionally biased region" description="Low complexity" evidence="1">
    <location>
        <begin position="395"/>
        <end position="408"/>
    </location>
</feature>
<gene>
    <name evidence="2" type="ORF">OS493_035123</name>
</gene>